<dbReference type="Pfam" id="PF18044">
    <property type="entry name" value="zf-CCCH_4"/>
    <property type="match status" value="1"/>
</dbReference>
<dbReference type="SUPFAM" id="SSF90229">
    <property type="entry name" value="CCCH zinc finger"/>
    <property type="match status" value="1"/>
</dbReference>
<feature type="domain" description="C3H1-type" evidence="5">
    <location>
        <begin position="215"/>
        <end position="242"/>
    </location>
</feature>
<evidence type="ECO:0000313" key="7">
    <source>
        <dbReference type="EMBL" id="CAF1007601.1"/>
    </source>
</evidence>
<keyword evidence="1 4" id="KW-0479">Metal-binding</keyword>
<dbReference type="GO" id="GO:0008270">
    <property type="term" value="F:zinc ion binding"/>
    <property type="evidence" value="ECO:0007669"/>
    <property type="project" value="UniProtKB-KW"/>
</dbReference>
<evidence type="ECO:0000313" key="8">
    <source>
        <dbReference type="EMBL" id="CAF1016911.1"/>
    </source>
</evidence>
<dbReference type="EMBL" id="CAJNOM010000087">
    <property type="protein sequence ID" value="CAF1016911.1"/>
    <property type="molecule type" value="Genomic_DNA"/>
</dbReference>
<dbReference type="OrthoDB" id="9995335at2759"/>
<sequence>MNETKRIIVEFGARRQQFTLTDHRVSTSALRYLTGNHFDIEFDNNSIYTLQMYNNISCEYNTLDDDQQIFDTIKDIVPFHRFRIIKKSLQLQKYHLIKNLQSTVDKLHSATNDIDNIQNLFGRLNQNCDVLNQLMDIHGLKSSADQSTYLLDPSTMKKDIDLIKPIDDQDDEEIFESVSCYDTIPPVNIDYTPAPIPSVINVNKPASFTTDNNIQTRIIPCKYAVRGTCHFGDKCLYLHDETCIQSAREWERRL</sequence>
<evidence type="ECO:0000313" key="9">
    <source>
        <dbReference type="Proteomes" id="UP000663832"/>
    </source>
</evidence>
<evidence type="ECO:0000256" key="4">
    <source>
        <dbReference type="PROSITE-ProRule" id="PRU00723"/>
    </source>
</evidence>
<comment type="caution">
    <text evidence="6">The sequence shown here is derived from an EMBL/GenBank/DDBJ whole genome shotgun (WGS) entry which is preliminary data.</text>
</comment>
<dbReference type="EMBL" id="CAJNOI010000018">
    <property type="protein sequence ID" value="CAF0823733.1"/>
    <property type="molecule type" value="Genomic_DNA"/>
</dbReference>
<dbReference type="Proteomes" id="UP000663832">
    <property type="component" value="Unassembled WGS sequence"/>
</dbReference>
<dbReference type="SMART" id="SM00356">
    <property type="entry name" value="ZnF_C3H1"/>
    <property type="match status" value="1"/>
</dbReference>
<evidence type="ECO:0000313" key="6">
    <source>
        <dbReference type="EMBL" id="CAF0823733.1"/>
    </source>
</evidence>
<evidence type="ECO:0000259" key="5">
    <source>
        <dbReference type="PROSITE" id="PS50103"/>
    </source>
</evidence>
<proteinExistence type="predicted"/>
<organism evidence="6 10">
    <name type="scientific">Adineta steineri</name>
    <dbReference type="NCBI Taxonomy" id="433720"/>
    <lineage>
        <taxon>Eukaryota</taxon>
        <taxon>Metazoa</taxon>
        <taxon>Spiralia</taxon>
        <taxon>Gnathifera</taxon>
        <taxon>Rotifera</taxon>
        <taxon>Eurotatoria</taxon>
        <taxon>Bdelloidea</taxon>
        <taxon>Adinetida</taxon>
        <taxon>Adinetidae</taxon>
        <taxon>Adineta</taxon>
    </lineage>
</organism>
<reference evidence="6" key="1">
    <citation type="submission" date="2021-02" db="EMBL/GenBank/DDBJ databases">
        <authorList>
            <person name="Nowell W R."/>
        </authorList>
    </citation>
    <scope>NUCLEOTIDE SEQUENCE</scope>
</reference>
<dbReference type="InterPro" id="IPR000571">
    <property type="entry name" value="Znf_CCCH"/>
</dbReference>
<dbReference type="Gene3D" id="2.30.30.1190">
    <property type="match status" value="1"/>
</dbReference>
<keyword evidence="2 4" id="KW-0863">Zinc-finger</keyword>
<accession>A0A813UI64</accession>
<dbReference type="EMBL" id="CAJNOM010000083">
    <property type="protein sequence ID" value="CAF1007601.1"/>
    <property type="molecule type" value="Genomic_DNA"/>
</dbReference>
<keyword evidence="9" id="KW-1185">Reference proteome</keyword>
<keyword evidence="3 4" id="KW-0862">Zinc</keyword>
<evidence type="ECO:0000256" key="2">
    <source>
        <dbReference type="ARBA" id="ARBA00022771"/>
    </source>
</evidence>
<dbReference type="InterPro" id="IPR041367">
    <property type="entry name" value="Znf-CCCH_4"/>
</dbReference>
<feature type="zinc finger region" description="C3H1-type" evidence="4">
    <location>
        <begin position="215"/>
        <end position="242"/>
    </location>
</feature>
<protein>
    <recommendedName>
        <fullName evidence="5">C3H1-type domain-containing protein</fullName>
    </recommendedName>
</protein>
<evidence type="ECO:0000313" key="10">
    <source>
        <dbReference type="Proteomes" id="UP000663877"/>
    </source>
</evidence>
<dbReference type="Proteomes" id="UP000663877">
    <property type="component" value="Unassembled WGS sequence"/>
</dbReference>
<dbReference type="AlphaFoldDB" id="A0A813UI64"/>
<dbReference type="InterPro" id="IPR036855">
    <property type="entry name" value="Znf_CCCH_sf"/>
</dbReference>
<gene>
    <name evidence="6" type="ORF">BJG266_LOCUS6409</name>
    <name evidence="7" type="ORF">QVE165_LOCUS15282</name>
    <name evidence="8" type="ORF">QVE165_LOCUS15776</name>
</gene>
<evidence type="ECO:0000256" key="1">
    <source>
        <dbReference type="ARBA" id="ARBA00022723"/>
    </source>
</evidence>
<name>A0A813UI64_9BILA</name>
<evidence type="ECO:0000256" key="3">
    <source>
        <dbReference type="ARBA" id="ARBA00022833"/>
    </source>
</evidence>
<dbReference type="PROSITE" id="PS50103">
    <property type="entry name" value="ZF_C3H1"/>
    <property type="match status" value="1"/>
</dbReference>